<dbReference type="OMA" id="GWEVGME"/>
<dbReference type="GO" id="GO:0080044">
    <property type="term" value="F:quercetin 7-O-glucosyltransferase activity"/>
    <property type="evidence" value="ECO:0000318"/>
    <property type="project" value="GO_Central"/>
</dbReference>
<organism evidence="4 5">
    <name type="scientific">Helianthus annuus</name>
    <name type="common">Common sunflower</name>
    <dbReference type="NCBI Taxonomy" id="4232"/>
    <lineage>
        <taxon>Eukaryota</taxon>
        <taxon>Viridiplantae</taxon>
        <taxon>Streptophyta</taxon>
        <taxon>Embryophyta</taxon>
        <taxon>Tracheophyta</taxon>
        <taxon>Spermatophyta</taxon>
        <taxon>Magnoliopsida</taxon>
        <taxon>eudicotyledons</taxon>
        <taxon>Gunneridae</taxon>
        <taxon>Pentapetalae</taxon>
        <taxon>asterids</taxon>
        <taxon>campanulids</taxon>
        <taxon>Asterales</taxon>
        <taxon>Asteraceae</taxon>
        <taxon>Asteroideae</taxon>
        <taxon>Heliantheae alliance</taxon>
        <taxon>Heliantheae</taxon>
        <taxon>Helianthus</taxon>
    </lineage>
</organism>
<dbReference type="Proteomes" id="UP000215914">
    <property type="component" value="Chromosome 9"/>
</dbReference>
<dbReference type="AlphaFoldDB" id="A0A251U151"/>
<evidence type="ECO:0000256" key="2">
    <source>
        <dbReference type="ARBA" id="ARBA00022676"/>
    </source>
</evidence>
<reference evidence="5" key="1">
    <citation type="journal article" date="2017" name="Nature">
        <title>The sunflower genome provides insights into oil metabolism, flowering and Asterid evolution.</title>
        <authorList>
            <person name="Badouin H."/>
            <person name="Gouzy J."/>
            <person name="Grassa C.J."/>
            <person name="Murat F."/>
            <person name="Staton S.E."/>
            <person name="Cottret L."/>
            <person name="Lelandais-Briere C."/>
            <person name="Owens G.L."/>
            <person name="Carrere S."/>
            <person name="Mayjonade B."/>
            <person name="Legrand L."/>
            <person name="Gill N."/>
            <person name="Kane N.C."/>
            <person name="Bowers J.E."/>
            <person name="Hubner S."/>
            <person name="Bellec A."/>
            <person name="Berard A."/>
            <person name="Berges H."/>
            <person name="Blanchet N."/>
            <person name="Boniface M.C."/>
            <person name="Brunel D."/>
            <person name="Catrice O."/>
            <person name="Chaidir N."/>
            <person name="Claudel C."/>
            <person name="Donnadieu C."/>
            <person name="Faraut T."/>
            <person name="Fievet G."/>
            <person name="Helmstetter N."/>
            <person name="King M."/>
            <person name="Knapp S.J."/>
            <person name="Lai Z."/>
            <person name="Le Paslier M.C."/>
            <person name="Lippi Y."/>
            <person name="Lorenzon L."/>
            <person name="Mandel J.R."/>
            <person name="Marage G."/>
            <person name="Marchand G."/>
            <person name="Marquand E."/>
            <person name="Bret-Mestries E."/>
            <person name="Morien E."/>
            <person name="Nambeesan S."/>
            <person name="Nguyen T."/>
            <person name="Pegot-Espagnet P."/>
            <person name="Pouilly N."/>
            <person name="Raftis F."/>
            <person name="Sallet E."/>
            <person name="Schiex T."/>
            <person name="Thomas J."/>
            <person name="Vandecasteele C."/>
            <person name="Vares D."/>
            <person name="Vear F."/>
            <person name="Vautrin S."/>
            <person name="Crespi M."/>
            <person name="Mangin B."/>
            <person name="Burke J.M."/>
            <person name="Salse J."/>
            <person name="Munos S."/>
            <person name="Vincourt P."/>
            <person name="Rieseberg L.H."/>
            <person name="Langlade N.B."/>
        </authorList>
    </citation>
    <scope>NUCLEOTIDE SEQUENCE [LARGE SCALE GENOMIC DNA]</scope>
    <source>
        <strain evidence="5">cv. SF193</strain>
    </source>
</reference>
<dbReference type="EMBL" id="CM007898">
    <property type="protein sequence ID" value="OTG15981.1"/>
    <property type="molecule type" value="Genomic_DNA"/>
</dbReference>
<keyword evidence="5" id="KW-1185">Reference proteome</keyword>
<accession>A0A251U151</accession>
<name>A0A251U151_HELAN</name>
<comment type="similarity">
    <text evidence="1">Belongs to the UDP-glycosyltransferase family.</text>
</comment>
<protein>
    <submittedName>
        <fullName evidence="4">Putative UDP-glucuronosyl/UDP-glucosyltransferase</fullName>
    </submittedName>
</protein>
<dbReference type="GO" id="GO:0080043">
    <property type="term" value="F:quercetin 3-O-glucosyltransferase activity"/>
    <property type="evidence" value="ECO:0000318"/>
    <property type="project" value="GO_Central"/>
</dbReference>
<dbReference type="PANTHER" id="PTHR11926">
    <property type="entry name" value="GLUCOSYL/GLUCURONOSYL TRANSFERASES"/>
    <property type="match status" value="1"/>
</dbReference>
<sequence length="937" mass="106341">MDSIATAEKKPHVIVIPFPDQSHIKAMLKLAELLHHKGLQITFVNTEFVHERLLESGGPHSLDGSPGFRFETIPDGVPRSPEASGDTIRDLLMESLETNFLGCFIDLVTKLQDPPTCIISDGFLSIFTIDAAQKLGIPIMMYWTLAACGYMGFYQIQSLFEKGFAPLKDESYLTNGYLDTIADWVPGMEGIRLKDFPMDWTAGVNDKMVRYCKEAPQRSHRVSYHIFHTFDELEASIIKALSSMYSHVYTIGPLQLLLDQIPEEKRQTGVGYSLMKEETQCLQWLQSREPSSVIYVNYGSTTFMSKEDLIEFGWGLANSNHSFLWIIRSNLVEGESTLLPPELEEHIKRRGFISSWCSQEKVLNHPSVGGFLTHCGWGSTIEGLSAGVPMICWPFWWDQMTNCRSICKEWKVGVEMGNKVKRDEVSRLVQQLMGEGGRIMRNNAIEWKEKARIATGPSGSSSLNIDKIRSFAFYLKSYSVLVLLSCQNVLKQQLKLELGNRSRFRFTMKSLSNNDRLLSYSPDDSPSHLSIFIIHKRAMDSMARTKKKPHVIFIPFPDQSHIKAMLKLAELLHHKGLQITFVNTEFIHERLLESGGPHSLDGSPDFRFEIIPDGVSRSSEARRTMTNLLLQSLETNFLGRFIDLVTKLPDSPTCIISDGYMSIFTIDAALKLGIPIMMYWTLAACGYMGFYQIQSLIEKGFAPLKHESYLTNGYLDTIIDWVPGMEGIRLKDFPIDWTADINDKLLTFCKEAPQRSHRVPYHIFHTFDALESSIIKALSLTYSHVYTIGPLELLLDQILDEKKQTKAAYSLMKEDTKCLEWLQSKEQSSVIYVNYGSSTLMPLEDLIEFGWGLANSNHSFLWIIRSNLEWEVGVEMGNKVKRDEVSRLVQHLMGGGNRMRNKAIEWKEKARVAIGPKGSSSLNIDNMVKEITMLSKG</sequence>
<dbReference type="InterPro" id="IPR035595">
    <property type="entry name" value="UDP_glycos_trans_CS"/>
</dbReference>
<dbReference type="Gene3D" id="3.40.50.2000">
    <property type="entry name" value="Glycogen Phosphorylase B"/>
    <property type="match status" value="4"/>
</dbReference>
<dbReference type="Pfam" id="PF00201">
    <property type="entry name" value="UDPGT"/>
    <property type="match status" value="1"/>
</dbReference>
<dbReference type="FunFam" id="3.40.50.2000:FF:000027">
    <property type="entry name" value="Glycosyltransferase"/>
    <property type="match status" value="1"/>
</dbReference>
<dbReference type="SUPFAM" id="SSF53756">
    <property type="entry name" value="UDP-Glycosyltransferase/glycogen phosphorylase"/>
    <property type="match status" value="2"/>
</dbReference>
<proteinExistence type="inferred from homology"/>
<evidence type="ECO:0000256" key="3">
    <source>
        <dbReference type="ARBA" id="ARBA00022679"/>
    </source>
</evidence>
<dbReference type="InParanoid" id="A0A251U151"/>
<evidence type="ECO:0000313" key="5">
    <source>
        <dbReference type="Proteomes" id="UP000215914"/>
    </source>
</evidence>
<evidence type="ECO:0000313" key="4">
    <source>
        <dbReference type="EMBL" id="OTG15981.1"/>
    </source>
</evidence>
<dbReference type="PANTHER" id="PTHR11926:SF1417">
    <property type="entry name" value="UDP-GLUCURONOSYL_UDP-GLUCOSYLTRANSFERASE, UDP-GLYCOSYLTRANSFERASE FAMILY"/>
    <property type="match status" value="1"/>
</dbReference>
<evidence type="ECO:0000256" key="1">
    <source>
        <dbReference type="ARBA" id="ARBA00009995"/>
    </source>
</evidence>
<dbReference type="PROSITE" id="PS00375">
    <property type="entry name" value="UDPGT"/>
    <property type="match status" value="1"/>
</dbReference>
<gene>
    <name evidence="4" type="ORF">HannXRQ_Chr09g0266421</name>
</gene>
<keyword evidence="3 4" id="KW-0808">Transferase</keyword>
<dbReference type="GO" id="GO:0005737">
    <property type="term" value="C:cytoplasm"/>
    <property type="evidence" value="ECO:0000318"/>
    <property type="project" value="GO_Central"/>
</dbReference>
<dbReference type="InterPro" id="IPR002213">
    <property type="entry name" value="UDP_glucos_trans"/>
</dbReference>
<keyword evidence="2" id="KW-0328">Glycosyltransferase</keyword>
<dbReference type="FunFam" id="3.40.50.2000:FF:000065">
    <property type="entry name" value="Glycosyltransferase"/>
    <property type="match status" value="2"/>
</dbReference>
<dbReference type="CDD" id="cd03784">
    <property type="entry name" value="GT1_Gtf-like"/>
    <property type="match status" value="2"/>
</dbReference>